<evidence type="ECO:0000256" key="1">
    <source>
        <dbReference type="SAM" id="MobiDB-lite"/>
    </source>
</evidence>
<evidence type="ECO:0000259" key="2">
    <source>
        <dbReference type="Pfam" id="PF13116"/>
    </source>
</evidence>
<protein>
    <submittedName>
        <fullName evidence="3">YhdP family protein</fullName>
    </submittedName>
</protein>
<feature type="domain" description="YhdP central" evidence="2">
    <location>
        <begin position="12"/>
        <end position="1234"/>
    </location>
</feature>
<evidence type="ECO:0000313" key="3">
    <source>
        <dbReference type="EMBL" id="GAA0856564.1"/>
    </source>
</evidence>
<feature type="region of interest" description="Disordered" evidence="1">
    <location>
        <begin position="1248"/>
        <end position="1283"/>
    </location>
</feature>
<gene>
    <name evidence="3" type="ORF">GCM10009114_19000</name>
</gene>
<dbReference type="Pfam" id="PF13116">
    <property type="entry name" value="YhdP"/>
    <property type="match status" value="1"/>
</dbReference>
<accession>A0ABN1LIT1</accession>
<reference evidence="3 4" key="1">
    <citation type="journal article" date="2019" name="Int. J. Syst. Evol. Microbiol.">
        <title>The Global Catalogue of Microorganisms (GCM) 10K type strain sequencing project: providing services to taxonomists for standard genome sequencing and annotation.</title>
        <authorList>
            <consortium name="The Broad Institute Genomics Platform"/>
            <consortium name="The Broad Institute Genome Sequencing Center for Infectious Disease"/>
            <person name="Wu L."/>
            <person name="Ma J."/>
        </authorList>
    </citation>
    <scope>NUCLEOTIDE SEQUENCE [LARGE SCALE GENOMIC DNA]</scope>
    <source>
        <strain evidence="3 4">JCM 15896</strain>
    </source>
</reference>
<proteinExistence type="predicted"/>
<dbReference type="InterPro" id="IPR011836">
    <property type="entry name" value="YhdP"/>
</dbReference>
<sequence length="1283" mass="141991">MKPVSFYAAYILKKLWTFAAILLVVVAVSISVLRFSLPYMENQKHRVETWLSNQYGVELRIGQLSADWNQNGPTLVLKNVHLKQDQKSPIGLQISETLIELNFWESIMARQVQSQRFELNGLALSVNLALIQTSENEFPIVEAMQRLFLEQLHRFSISNSIVDVITQYDQQLIQIQQLSWINKANRHQGVGQLRVVELANNSATFTLDLYGGKDDLNGTFYARGEELDLSPWLNQLVRTQNQLTQSRGNFTFWAGIKQGRVENAQIELQKSEFAWTTPDARVEAAIVGGRIRAVPDSLGWKFNIDDLTFESQQRQLVTSWVGHIGRDGSSRISNVNSLDMGFLLPLLPLAVDKQTIEFVERLSPKAHIDNFAVSFGSSFLASVDFSQVQWNQVDSLPGLANITGRYVMNDEHGRLTVQGIAGKIQTDNVMDDNLLYENLYMDAYFEWHDRGLRIDVPEFNIEGDQFSLNQQFSYDTQDNQLALFTELDSLPISSVKKLFPNRFLDPQTKNYLVDALQDGQLASAQVLWQGALSEFPFANNQGVFQAKVDLTDSTLKFAPSWPALTELDIKLLFENEALFMRADKGQLMDVSLSKLSAQIPRLASNAVLSIQAQAHANSKDAVALINNSDLAESLGQALTEGIRLDGTLTTQLDLTIPLGEGDVVAAGSVALSGNSLTVPSLGISFDDVKGQVSFNNDLVTADDIVASLFSQPVTVSFQGRDGPAEAYLADIGLSGDWQLTPLLKTYQPSMSKYVNGNASWQAQTKLTLGGESYAYSFELSSQLKGVGSELPAPFTKDTGLTMPLSIIVSGQNQASNINLKLADNITFEGVLPHDTMQFSRAHLAIGADEAVGMGLGFSISANLPFVDFDAWFEAISVLVNNLPSSEAPMLSEPQRVYVNADSMLIAGQNIQQLELVAKHSTEDWLLEFNADQIRAEVIFYDDWLNRGIDIKADFIELADWQGEKNEGFQQANLQNLPPVNFACKSCKLFGKDLGRVDFSLSRSPKGMQIDNLRFNNTNGILYATGEWQMSDAGSKTQLQGELSSPDFGALLKGFGLDSGIKDSKANFDFNVSWDDAPHKFSLASLNGAVDWRLTDGYLSDVSDQGARLFSILSLQSLIRKLSLDFRDVFAKGFFYDKMDGSFQIVNGRADTRDTVIDGSAGEMVISGYADLSSQEINYLIEFAPNVTSSLPLLVYWMVNPATAIAALAIDQVLTEAKVISNVRYSVTGSFDEPVFTELDRKSKEVALPARTLPPVQSEPDKVHRELPDERVNLQINKGGDPRG</sequence>
<comment type="caution">
    <text evidence="3">The sequence shown here is derived from an EMBL/GenBank/DDBJ whole genome shotgun (WGS) entry which is preliminary data.</text>
</comment>
<dbReference type="InterPro" id="IPR025263">
    <property type="entry name" value="YhdP_central"/>
</dbReference>
<keyword evidence="4" id="KW-1185">Reference proteome</keyword>
<dbReference type="EMBL" id="BAAAFD010000004">
    <property type="protein sequence ID" value="GAA0856564.1"/>
    <property type="molecule type" value="Genomic_DNA"/>
</dbReference>
<evidence type="ECO:0000313" key="4">
    <source>
        <dbReference type="Proteomes" id="UP001500359"/>
    </source>
</evidence>
<feature type="compositionally biased region" description="Basic and acidic residues" evidence="1">
    <location>
        <begin position="1258"/>
        <end position="1271"/>
    </location>
</feature>
<dbReference type="PANTHER" id="PTHR38690">
    <property type="entry name" value="PROTEASE-RELATED"/>
    <property type="match status" value="1"/>
</dbReference>
<dbReference type="PANTHER" id="PTHR38690:SF1">
    <property type="entry name" value="PROTEASE"/>
    <property type="match status" value="1"/>
</dbReference>
<dbReference type="NCBIfam" id="TIGR02099">
    <property type="entry name" value="YhdP family protein"/>
    <property type="match status" value="1"/>
</dbReference>
<name>A0ABN1LIT1_9ALTE</name>
<dbReference type="Proteomes" id="UP001500359">
    <property type="component" value="Unassembled WGS sequence"/>
</dbReference>
<organism evidence="3 4">
    <name type="scientific">Aliiglaciecola litoralis</name>
    <dbReference type="NCBI Taxonomy" id="582857"/>
    <lineage>
        <taxon>Bacteria</taxon>
        <taxon>Pseudomonadati</taxon>
        <taxon>Pseudomonadota</taxon>
        <taxon>Gammaproteobacteria</taxon>
        <taxon>Alteromonadales</taxon>
        <taxon>Alteromonadaceae</taxon>
        <taxon>Aliiglaciecola</taxon>
    </lineage>
</organism>
<dbReference type="RefSeq" id="WP_343859167.1">
    <property type="nucleotide sequence ID" value="NZ_BAAAFD010000004.1"/>
</dbReference>